<dbReference type="GO" id="GO:0003723">
    <property type="term" value="F:RNA binding"/>
    <property type="evidence" value="ECO:0007669"/>
    <property type="project" value="InterPro"/>
</dbReference>
<evidence type="ECO:0000256" key="1">
    <source>
        <dbReference type="ARBA" id="ARBA00022603"/>
    </source>
</evidence>
<dbReference type="PANTHER" id="PTHR43191:SF2">
    <property type="entry name" value="RRNA METHYLTRANSFERASE 3, MITOCHONDRIAL"/>
    <property type="match status" value="1"/>
</dbReference>
<gene>
    <name evidence="5" type="ORF">KUF71_017280</name>
</gene>
<proteinExistence type="predicted"/>
<dbReference type="InterPro" id="IPR001537">
    <property type="entry name" value="SpoU_MeTrfase"/>
</dbReference>
<dbReference type="EMBL" id="JAHWGI010001372">
    <property type="protein sequence ID" value="KAK3928997.1"/>
    <property type="molecule type" value="Genomic_DNA"/>
</dbReference>
<feature type="region of interest" description="Disordered" evidence="3">
    <location>
        <begin position="51"/>
        <end position="77"/>
    </location>
</feature>
<evidence type="ECO:0000259" key="4">
    <source>
        <dbReference type="Pfam" id="PF00588"/>
    </source>
</evidence>
<evidence type="ECO:0000256" key="2">
    <source>
        <dbReference type="ARBA" id="ARBA00022679"/>
    </source>
</evidence>
<sequence>MYCWSSTMRLGARCLLRDARKYSRKVSRIPVKVLSPDDSSDQRTNWRPVIEESMKVSPQNPSADEEPAMLEGKPSRLPPGFPPYENKGHDDRSLSQFALATSDSKSRLKSGLIRLEGKRLIQEGLDSNLTPKALFFSRVQDVTSLRFPPKKFQFEKLTYEKLKRWSKLITPPGVIGFFKKPDTSSHTSAFAFPFSIICDNVRDPQNLGSILRVAASAGCRSIYLTKGCVDLWNEKVLRSAMGSHFHLNISDNMDWDQLEAVLEPPAFVIFADNKDSEQKVSGEIVRDDVFYEATKPYRQDEESNEHESSHLLSVETSETSLPVHSYYLVNYPAMDNIFLVLGGETGFSNEALKLGESLNRFRVNIPMLNNVESLNVTSALSILTFEMKRQFEISREINEINSVTIPAT</sequence>
<protein>
    <submittedName>
        <fullName evidence="5">rRNA methyltransferase 3, mitochondrial</fullName>
    </submittedName>
</protein>
<reference evidence="5" key="1">
    <citation type="submission" date="2021-07" db="EMBL/GenBank/DDBJ databases">
        <authorList>
            <person name="Catto M.A."/>
            <person name="Jacobson A."/>
            <person name="Kennedy G."/>
            <person name="Labadie P."/>
            <person name="Hunt B.G."/>
            <person name="Srinivasan R."/>
        </authorList>
    </citation>
    <scope>NUCLEOTIDE SEQUENCE</scope>
    <source>
        <strain evidence="5">PL_HMW_Pooled</strain>
        <tissue evidence="5">Head</tissue>
    </source>
</reference>
<keyword evidence="1 5" id="KW-0489">Methyltransferase</keyword>
<dbReference type="PANTHER" id="PTHR43191">
    <property type="entry name" value="RRNA METHYLTRANSFERASE 3"/>
    <property type="match status" value="1"/>
</dbReference>
<dbReference type="GO" id="GO:0008173">
    <property type="term" value="F:RNA methyltransferase activity"/>
    <property type="evidence" value="ECO:0007669"/>
    <property type="project" value="InterPro"/>
</dbReference>
<dbReference type="Gene3D" id="3.40.1280.10">
    <property type="match status" value="1"/>
</dbReference>
<dbReference type="SUPFAM" id="SSF55315">
    <property type="entry name" value="L30e-like"/>
    <property type="match status" value="1"/>
</dbReference>
<evidence type="ECO:0000256" key="3">
    <source>
        <dbReference type="SAM" id="MobiDB-lite"/>
    </source>
</evidence>
<reference evidence="5" key="2">
    <citation type="journal article" date="2023" name="BMC Genomics">
        <title>Pest status, molecular evolution, and epigenetic factors derived from the genome assembly of Frankliniella fusca, a thysanopteran phytovirus vector.</title>
        <authorList>
            <person name="Catto M.A."/>
            <person name="Labadie P.E."/>
            <person name="Jacobson A.L."/>
            <person name="Kennedy G.G."/>
            <person name="Srinivasan R."/>
            <person name="Hunt B.G."/>
        </authorList>
    </citation>
    <scope>NUCLEOTIDE SEQUENCE</scope>
    <source>
        <strain evidence="5">PL_HMW_Pooled</strain>
    </source>
</reference>
<accession>A0AAE1HWS7</accession>
<dbReference type="AlphaFoldDB" id="A0AAE1HWS7"/>
<comment type="caution">
    <text evidence="5">The sequence shown here is derived from an EMBL/GenBank/DDBJ whole genome shotgun (WGS) entry which is preliminary data.</text>
</comment>
<dbReference type="CDD" id="cd18106">
    <property type="entry name" value="SpoU-like_RNMTL1"/>
    <property type="match status" value="1"/>
</dbReference>
<dbReference type="InterPro" id="IPR029064">
    <property type="entry name" value="Ribosomal_eL30-like_sf"/>
</dbReference>
<dbReference type="InterPro" id="IPR029026">
    <property type="entry name" value="tRNA_m1G_MTases_N"/>
</dbReference>
<dbReference type="GO" id="GO:0006396">
    <property type="term" value="P:RNA processing"/>
    <property type="evidence" value="ECO:0007669"/>
    <property type="project" value="InterPro"/>
</dbReference>
<dbReference type="InterPro" id="IPR051259">
    <property type="entry name" value="rRNA_Methyltransferase"/>
</dbReference>
<organism evidence="5 6">
    <name type="scientific">Frankliniella fusca</name>
    <dbReference type="NCBI Taxonomy" id="407009"/>
    <lineage>
        <taxon>Eukaryota</taxon>
        <taxon>Metazoa</taxon>
        <taxon>Ecdysozoa</taxon>
        <taxon>Arthropoda</taxon>
        <taxon>Hexapoda</taxon>
        <taxon>Insecta</taxon>
        <taxon>Pterygota</taxon>
        <taxon>Neoptera</taxon>
        <taxon>Paraneoptera</taxon>
        <taxon>Thysanoptera</taxon>
        <taxon>Terebrantia</taxon>
        <taxon>Thripoidea</taxon>
        <taxon>Thripidae</taxon>
        <taxon>Frankliniella</taxon>
    </lineage>
</organism>
<dbReference type="Pfam" id="PF00588">
    <property type="entry name" value="SpoU_methylase"/>
    <property type="match status" value="1"/>
</dbReference>
<dbReference type="SUPFAM" id="SSF75217">
    <property type="entry name" value="alpha/beta knot"/>
    <property type="match status" value="1"/>
</dbReference>
<feature type="domain" description="tRNA/rRNA methyltransferase SpoU type" evidence="4">
    <location>
        <begin position="194"/>
        <end position="274"/>
    </location>
</feature>
<dbReference type="Proteomes" id="UP001219518">
    <property type="component" value="Unassembled WGS sequence"/>
</dbReference>
<dbReference type="Gene3D" id="3.30.1330.30">
    <property type="match status" value="1"/>
</dbReference>
<name>A0AAE1HWS7_9NEOP</name>
<evidence type="ECO:0000313" key="5">
    <source>
        <dbReference type="EMBL" id="KAK3928997.1"/>
    </source>
</evidence>
<evidence type="ECO:0000313" key="6">
    <source>
        <dbReference type="Proteomes" id="UP001219518"/>
    </source>
</evidence>
<dbReference type="GO" id="GO:0032259">
    <property type="term" value="P:methylation"/>
    <property type="evidence" value="ECO:0007669"/>
    <property type="project" value="UniProtKB-KW"/>
</dbReference>
<keyword evidence="6" id="KW-1185">Reference proteome</keyword>
<dbReference type="InterPro" id="IPR029028">
    <property type="entry name" value="Alpha/beta_knot_MTases"/>
</dbReference>
<keyword evidence="2" id="KW-0808">Transferase</keyword>